<reference evidence="2 3" key="1">
    <citation type="submission" date="2020-05" db="EMBL/GenBank/DDBJ databases">
        <authorList>
            <person name="Khan S.A."/>
            <person name="Jeon C.O."/>
            <person name="Chun B.H."/>
        </authorList>
    </citation>
    <scope>NUCLEOTIDE SEQUENCE [LARGE SCALE GENOMIC DNA]</scope>
    <source>
        <strain evidence="2 3">B156</strain>
    </source>
</reference>
<dbReference type="Proteomes" id="UP000552954">
    <property type="component" value="Unassembled WGS sequence"/>
</dbReference>
<dbReference type="AlphaFoldDB" id="A0A849KKL2"/>
<keyword evidence="3" id="KW-1185">Reference proteome</keyword>
<keyword evidence="1" id="KW-0812">Transmembrane</keyword>
<sequence>MEPAIWSSLSALLGAAVGGGISYLLNRQQFRNQLRILQEQHKVEFMAEATARHFLGHKSFTDRSFDTLRKHLGGFGDDELRKILVRAGAIRVYREDGSEWWRLLSRMDEYIERKQLDQIAREI</sequence>
<comment type="caution">
    <text evidence="2">The sequence shown here is derived from an EMBL/GenBank/DDBJ whole genome shotgun (WGS) entry which is preliminary data.</text>
</comment>
<feature type="transmembrane region" description="Helical" evidence="1">
    <location>
        <begin position="6"/>
        <end position="25"/>
    </location>
</feature>
<evidence type="ECO:0000313" key="2">
    <source>
        <dbReference type="EMBL" id="NNU45325.1"/>
    </source>
</evidence>
<gene>
    <name evidence="2" type="ORF">HK415_22450</name>
</gene>
<organism evidence="2 3">
    <name type="scientific">Ramlibacter montanisoli</name>
    <dbReference type="NCBI Taxonomy" id="2732512"/>
    <lineage>
        <taxon>Bacteria</taxon>
        <taxon>Pseudomonadati</taxon>
        <taxon>Pseudomonadota</taxon>
        <taxon>Betaproteobacteria</taxon>
        <taxon>Burkholderiales</taxon>
        <taxon>Comamonadaceae</taxon>
        <taxon>Ramlibacter</taxon>
    </lineage>
</organism>
<protein>
    <submittedName>
        <fullName evidence="2">Uncharacterized protein</fullName>
    </submittedName>
</protein>
<evidence type="ECO:0000256" key="1">
    <source>
        <dbReference type="SAM" id="Phobius"/>
    </source>
</evidence>
<keyword evidence="1" id="KW-1133">Transmembrane helix</keyword>
<evidence type="ECO:0000313" key="3">
    <source>
        <dbReference type="Proteomes" id="UP000552954"/>
    </source>
</evidence>
<name>A0A849KKL2_9BURK</name>
<accession>A0A849KKL2</accession>
<dbReference type="EMBL" id="JABFCS010000002">
    <property type="protein sequence ID" value="NNU45325.1"/>
    <property type="molecule type" value="Genomic_DNA"/>
</dbReference>
<dbReference type="RefSeq" id="WP_171563638.1">
    <property type="nucleotide sequence ID" value="NZ_JABFCS010000002.1"/>
</dbReference>
<proteinExistence type="predicted"/>
<reference evidence="2 3" key="2">
    <citation type="submission" date="2020-06" db="EMBL/GenBank/DDBJ databases">
        <title>Ramlibacter rhizophilus sp. nov., isolated from rhizosphere soil of national flower Mugunghwa from South Korea.</title>
        <authorList>
            <person name="Zheng-Fei Y."/>
            <person name="Huan T."/>
        </authorList>
    </citation>
    <scope>NUCLEOTIDE SEQUENCE [LARGE SCALE GENOMIC DNA]</scope>
    <source>
        <strain evidence="2 3">B156</strain>
    </source>
</reference>
<keyword evidence="1" id="KW-0472">Membrane</keyword>